<accession>A0A1M6QMX0</accession>
<dbReference type="PIRSF" id="PIRSF020419">
    <property type="entry name" value="Fe_uptake_reg_CjrA_prd"/>
    <property type="match status" value="1"/>
</dbReference>
<dbReference type="SUPFAM" id="SSF159501">
    <property type="entry name" value="EreA/ChaN-like"/>
    <property type="match status" value="1"/>
</dbReference>
<dbReference type="EMBL" id="FRAQ01000001">
    <property type="protein sequence ID" value="SHK21423.1"/>
    <property type="molecule type" value="Genomic_DNA"/>
</dbReference>
<dbReference type="Gene3D" id="3.40.50.11550">
    <property type="match status" value="1"/>
</dbReference>
<protein>
    <submittedName>
        <fullName evidence="4">Uncharacterized iron-regulated protein</fullName>
    </submittedName>
</protein>
<feature type="chain" id="PRO_5012680613" evidence="2">
    <location>
        <begin position="21"/>
        <end position="339"/>
    </location>
</feature>
<proteinExistence type="predicted"/>
<feature type="domain" description="Haem-binding uptake Tiki superfamily ChaN" evidence="3">
    <location>
        <begin position="56"/>
        <end position="265"/>
    </location>
</feature>
<evidence type="ECO:0000256" key="1">
    <source>
        <dbReference type="SAM" id="MobiDB-lite"/>
    </source>
</evidence>
<keyword evidence="2" id="KW-0732">Signal</keyword>
<reference evidence="5" key="1">
    <citation type="submission" date="2016-11" db="EMBL/GenBank/DDBJ databases">
        <authorList>
            <person name="Varghese N."/>
            <person name="Submissions S."/>
        </authorList>
    </citation>
    <scope>NUCLEOTIDE SEQUENCE [LARGE SCALE GENOMIC DNA]</scope>
    <source>
        <strain evidence="5">CGMCC 1.10835</strain>
    </source>
</reference>
<dbReference type="Proteomes" id="UP000184497">
    <property type="component" value="Unassembled WGS sequence"/>
</dbReference>
<dbReference type="CDD" id="cd14727">
    <property type="entry name" value="ChanN-like"/>
    <property type="match status" value="1"/>
</dbReference>
<feature type="region of interest" description="Disordered" evidence="1">
    <location>
        <begin position="315"/>
        <end position="339"/>
    </location>
</feature>
<evidence type="ECO:0000256" key="2">
    <source>
        <dbReference type="SAM" id="SignalP"/>
    </source>
</evidence>
<evidence type="ECO:0000313" key="5">
    <source>
        <dbReference type="Proteomes" id="UP000184497"/>
    </source>
</evidence>
<feature type="signal peptide" evidence="2">
    <location>
        <begin position="1"/>
        <end position="20"/>
    </location>
</feature>
<dbReference type="PROSITE" id="PS51257">
    <property type="entry name" value="PROKAR_LIPOPROTEIN"/>
    <property type="match status" value="1"/>
</dbReference>
<dbReference type="InterPro" id="IPR016773">
    <property type="entry name" value="Fe3_uptake_reg_CjrA_prd"/>
</dbReference>
<organism evidence="4 5">
    <name type="scientific">Marinobacter antarcticus</name>
    <dbReference type="NCBI Taxonomy" id="564117"/>
    <lineage>
        <taxon>Bacteria</taxon>
        <taxon>Pseudomonadati</taxon>
        <taxon>Pseudomonadota</taxon>
        <taxon>Gammaproteobacteria</taxon>
        <taxon>Pseudomonadales</taxon>
        <taxon>Marinobacteraceae</taxon>
        <taxon>Marinobacter</taxon>
    </lineage>
</organism>
<dbReference type="STRING" id="564117.SAMN05216369_1002"/>
<sequence length="339" mass="37919">MKRLFIVVIVVLISSLTGCAAMIHSSGSRSETRPQTLYEARLIDAGDGTELSTESLAQRLAQTDVVVIGEYHGHQATHLLQSQIQAALYRQQPLQVLSMEQFNLDNQAAVDAYLNSETGETEMIEDSSAWDNYRASYRPLMEFARQHRLPVIAANAPAAVVRCVGRTGPDYLNRLSASDRKQFPDNPFMDTPAYRKKFTAAITGSHGAADATMRERMNNTYKAQLLRDNTMASRILAARDAHPDHQVIHTTGTFHSEEHLGTVAMLRQRAPEVSVAVISPVIWPADAEKPPLHENRNKGDFLYFIQPLPEEFLDKDREQKAMSARFRRPTKDTCQGDSP</sequence>
<name>A0A1M6QMX0_9GAMM</name>
<gene>
    <name evidence="4" type="ORF">SAMN05216369_1002</name>
</gene>
<evidence type="ECO:0000259" key="3">
    <source>
        <dbReference type="Pfam" id="PF04187"/>
    </source>
</evidence>
<dbReference type="AlphaFoldDB" id="A0A1M6QMX0"/>
<dbReference type="Pfam" id="PF04187">
    <property type="entry name" value="Cofac_haem_bdg"/>
    <property type="match status" value="1"/>
</dbReference>
<keyword evidence="5" id="KW-1185">Reference proteome</keyword>
<dbReference type="InterPro" id="IPR007314">
    <property type="entry name" value="Cofac_haem-bd_dom"/>
</dbReference>
<evidence type="ECO:0000313" key="4">
    <source>
        <dbReference type="EMBL" id="SHK21423.1"/>
    </source>
</evidence>